<dbReference type="CDD" id="cd06223">
    <property type="entry name" value="PRTases_typeI"/>
    <property type="match status" value="1"/>
</dbReference>
<comment type="similarity">
    <text evidence="1">Belongs to the ComF/GntX family.</text>
</comment>
<name>A0A6S6THV8_9BACT</name>
<gene>
    <name evidence="3" type="ORF">HELGO_WM4962</name>
</gene>
<keyword evidence="3" id="KW-0328">Glycosyltransferase</keyword>
<dbReference type="PANTHER" id="PTHR47505">
    <property type="entry name" value="DNA UTILIZATION PROTEIN YHGH"/>
    <property type="match status" value="1"/>
</dbReference>
<feature type="domain" description="Phosphoribosyltransferase" evidence="2">
    <location>
        <begin position="148"/>
        <end position="182"/>
    </location>
</feature>
<evidence type="ECO:0000256" key="1">
    <source>
        <dbReference type="ARBA" id="ARBA00008007"/>
    </source>
</evidence>
<dbReference type="Pfam" id="PF00156">
    <property type="entry name" value="Pribosyltran"/>
    <property type="match status" value="1"/>
</dbReference>
<accession>A0A6S6THV8</accession>
<dbReference type="AlphaFoldDB" id="A0A6S6THV8"/>
<dbReference type="GO" id="GO:0016757">
    <property type="term" value="F:glycosyltransferase activity"/>
    <property type="evidence" value="ECO:0007669"/>
    <property type="project" value="UniProtKB-KW"/>
</dbReference>
<reference evidence="3" key="1">
    <citation type="submission" date="2020-01" db="EMBL/GenBank/DDBJ databases">
        <authorList>
            <person name="Meier V. D."/>
            <person name="Meier V D."/>
        </authorList>
    </citation>
    <scope>NUCLEOTIDE SEQUENCE</scope>
    <source>
        <strain evidence="3">HLG_WM_MAG_05</strain>
    </source>
</reference>
<keyword evidence="3" id="KW-0808">Transferase</keyword>
<proteinExistence type="inferred from homology"/>
<dbReference type="InterPro" id="IPR029057">
    <property type="entry name" value="PRTase-like"/>
</dbReference>
<dbReference type="Gene3D" id="3.40.50.2020">
    <property type="match status" value="1"/>
</dbReference>
<sequence>MRCFSCHKLSFSTFCKKCQTNLLQPSISKRTFGSLEVYSFFKYQNIEDLLLTKHTPQGFKLYKALAELSFKPFIKNFMKEDSSIIYVVGIDENVKSGYAHVALLTHEMKTKNVKVEHAKLMAKNKNTYSGKTLQFRLKNPRDFIYTGKKGVEVILVDDIVTTGTTLQEATRTLKQNGVEVLFALTLASVTWE</sequence>
<dbReference type="PANTHER" id="PTHR47505:SF1">
    <property type="entry name" value="DNA UTILIZATION PROTEIN YHGH"/>
    <property type="match status" value="1"/>
</dbReference>
<organism evidence="3">
    <name type="scientific">uncultured Sulfurovum sp</name>
    <dbReference type="NCBI Taxonomy" id="269237"/>
    <lineage>
        <taxon>Bacteria</taxon>
        <taxon>Pseudomonadati</taxon>
        <taxon>Campylobacterota</taxon>
        <taxon>Epsilonproteobacteria</taxon>
        <taxon>Campylobacterales</taxon>
        <taxon>Sulfurovaceae</taxon>
        <taxon>Sulfurovum</taxon>
        <taxon>environmental samples</taxon>
    </lineage>
</organism>
<evidence type="ECO:0000259" key="2">
    <source>
        <dbReference type="Pfam" id="PF00156"/>
    </source>
</evidence>
<dbReference type="InterPro" id="IPR051910">
    <property type="entry name" value="ComF/GntX_DNA_util-trans"/>
</dbReference>
<evidence type="ECO:0000313" key="3">
    <source>
        <dbReference type="EMBL" id="CAA6818914.1"/>
    </source>
</evidence>
<dbReference type="InterPro" id="IPR000836">
    <property type="entry name" value="PRTase_dom"/>
</dbReference>
<protein>
    <submittedName>
        <fullName evidence="3">Possible purine/pyrimidine phosphoribosyltransferase</fullName>
    </submittedName>
</protein>
<dbReference type="SUPFAM" id="SSF53271">
    <property type="entry name" value="PRTase-like"/>
    <property type="match status" value="1"/>
</dbReference>
<dbReference type="EMBL" id="CACVAU010000055">
    <property type="protein sequence ID" value="CAA6818914.1"/>
    <property type="molecule type" value="Genomic_DNA"/>
</dbReference>